<accession>A0A2A2XEF6</accession>
<dbReference type="EMBL" id="LT985263">
    <property type="protein sequence ID" value="SPE01138.1"/>
    <property type="molecule type" value="Genomic_DNA"/>
</dbReference>
<dbReference type="Proteomes" id="UP000859822">
    <property type="component" value="Unassembled WGS sequence"/>
</dbReference>
<dbReference type="EMBL" id="BFIH01000072">
    <property type="protein sequence ID" value="GCO40225.1"/>
    <property type="molecule type" value="Genomic_DNA"/>
</dbReference>
<dbReference type="EMBL" id="JAUKXU010000021">
    <property type="protein sequence ID" value="MDO2576466.1"/>
    <property type="molecule type" value="Genomic_DNA"/>
</dbReference>
<evidence type="ECO:0000313" key="19">
    <source>
        <dbReference type="Proteomes" id="UP000272336"/>
    </source>
</evidence>
<dbReference type="Proteomes" id="UP000868636">
    <property type="component" value="Unassembled WGS sequence"/>
</dbReference>
<dbReference type="EMBL" id="RNLZ01000111">
    <property type="protein sequence ID" value="MGE17118.1"/>
    <property type="molecule type" value="Genomic_DNA"/>
</dbReference>
<geneLocation type="plasmid" evidence="2 27">
    <name>pF801-2</name>
</geneLocation>
<evidence type="ECO:0000313" key="16">
    <source>
        <dbReference type="EMBL" id="SPE01138.1"/>
    </source>
</evidence>
<dbReference type="PATRIC" id="fig|562.10474.peg.4734"/>
<dbReference type="Proteomes" id="UP000050556">
    <property type="component" value="Unassembled WGS sequence"/>
</dbReference>
<evidence type="ECO:0000313" key="26">
    <source>
        <dbReference type="Proteomes" id="UP000543252"/>
    </source>
</evidence>
<evidence type="ECO:0000313" key="6">
    <source>
        <dbReference type="EMBL" id="HAN4355172.1"/>
    </source>
</evidence>
<dbReference type="EMBL" id="DADRWU010000063">
    <property type="protein sequence ID" value="HBA4249081.1"/>
    <property type="molecule type" value="Genomic_DNA"/>
</dbReference>
<geneLocation type="plasmid" evidence="13">
    <name>pRHB07-C04_2</name>
</geneLocation>
<name>A0A024L017_ECOLX</name>
<evidence type="ECO:0000313" key="27">
    <source>
        <dbReference type="Proteomes" id="UP001295876"/>
    </source>
</evidence>
<reference evidence="6" key="3">
    <citation type="journal article" date="2018" name="Genome Biol.">
        <title>SKESA: strategic k-mer extension for scrupulous assemblies.</title>
        <authorList>
            <person name="Souvorov A."/>
            <person name="Agarwala R."/>
            <person name="Lipman D.J."/>
        </authorList>
    </citation>
    <scope>NUCLEOTIDE SEQUENCE</scope>
    <source>
        <strain evidence="6">489-16</strain>
        <strain evidence="7">SJP41</strain>
        <strain evidence="8">ST-87-5</strain>
    </source>
</reference>
<evidence type="ECO:0000313" key="10">
    <source>
        <dbReference type="EMBL" id="MDA4179076.1"/>
    </source>
</evidence>
<gene>
    <name evidence="16" type="primary">coi</name>
    <name evidence="9" type="ORF">ACU57_01400</name>
    <name evidence="14" type="ORF">CIG67_00115</name>
    <name evidence="12" type="ORF">D9D43_26925</name>
    <name evidence="15" type="ORF">EPS97_23785</name>
    <name evidence="5" type="ORF">ExPECSC038_03876</name>
    <name evidence="2" type="ORF">FGAF801_49220</name>
    <name evidence="1" type="ORF">FGAF848_53370</name>
    <name evidence="17" type="ORF">FKO60_21395</name>
    <name evidence="3" type="ORF">FPS11_26735</name>
    <name evidence="4" type="ORF">HEP34_003855</name>
    <name evidence="13" type="ORF">HVW04_25045</name>
    <name evidence="6" type="ORF">IFC14_003655</name>
    <name evidence="8" type="ORF">J5U05_004303</name>
    <name evidence="7" type="ORF">J8F57_005092</name>
    <name evidence="10" type="ORF">NY836_17085</name>
    <name evidence="11" type="ORF">Q2V20_20345</name>
    <name evidence="16" type="ORF">RCS54_P0140</name>
</gene>
<dbReference type="AlphaFoldDB" id="A0A024L017"/>
<reference evidence="5 22" key="5">
    <citation type="submission" date="2018-04" db="EMBL/GenBank/DDBJ databases">
        <title>Large scale genomics of bovine and human commensal E. coli to reveal the emerging process of EHEC.</title>
        <authorList>
            <person name="Arimizu Y."/>
            <person name="Ogura Y."/>
        </authorList>
    </citation>
    <scope>NUCLEOTIDE SEQUENCE [LARGE SCALE GENOMIC DNA]</scope>
    <source>
        <strain evidence="5 22">ECSC038</strain>
    </source>
</reference>
<reference evidence="12 19" key="6">
    <citation type="submission" date="2018-10" db="EMBL/GenBank/DDBJ databases">
        <authorList>
            <consortium name="NARMS: The National Antimicrobial Resistance Monitoring System"/>
        </authorList>
    </citation>
    <scope>NUCLEOTIDE SEQUENCE [LARGE SCALE GENOMIC DNA]</scope>
    <source>
        <strain evidence="12 19">CVM N17EC0060</strain>
    </source>
</reference>
<reference evidence="3 26" key="9">
    <citation type="submission" date="2019-07" db="EMBL/GenBank/DDBJ databases">
        <authorList>
            <consortium name="GenomeTrakr network: Whole genome sequencing for foodborne pathogen traceback"/>
        </authorList>
    </citation>
    <scope>NUCLEOTIDE SEQUENCE [LARGE SCALE GENOMIC DNA]</scope>
    <source>
        <strain evidence="3 26">PSU-1859</strain>
        <strain evidence="4 25">PSU-2464</strain>
    </source>
</reference>
<dbReference type="Proteomes" id="UP000543252">
    <property type="component" value="Unassembled WGS sequence"/>
</dbReference>
<evidence type="ECO:0000313" key="17">
    <source>
        <dbReference type="EMBL" id="TZE44604.1"/>
    </source>
</evidence>
<dbReference type="Proteomes" id="UP000514715">
    <property type="component" value="Plasmid pRHB07-C04_2"/>
</dbReference>
<protein>
    <submittedName>
        <fullName evidence="16">C1 inactivator protein Coi</fullName>
    </submittedName>
    <submittedName>
        <fullName evidence="9">C1 repressor inactivator</fullName>
    </submittedName>
</protein>
<evidence type="ECO:0000313" key="1">
    <source>
        <dbReference type="EMBL" id="CAK1217919.1"/>
    </source>
</evidence>
<evidence type="ECO:0000313" key="5">
    <source>
        <dbReference type="EMBL" id="GCO40225.1"/>
    </source>
</evidence>
<evidence type="ECO:0000313" key="7">
    <source>
        <dbReference type="EMBL" id="HAZ7494767.1"/>
    </source>
</evidence>
<dbReference type="Proteomes" id="UP000519182">
    <property type="component" value="Unassembled WGS sequence"/>
</dbReference>
<evidence type="ECO:0000313" key="13">
    <source>
        <dbReference type="EMBL" id="QMP48144.1"/>
    </source>
</evidence>
<dbReference type="EMBL" id="OY757135">
    <property type="protein sequence ID" value="CAK1261586.1"/>
    <property type="molecule type" value="Genomic_DNA"/>
</dbReference>
<sequence>MAFIQPTIDDVRHCSNALSVDPAETDAARAIAEHYSKISNQEYRITQDDLDDLTDTIEYLMATNQLDSQ</sequence>
<dbReference type="Proteomes" id="UP001173661">
    <property type="component" value="Unassembled WGS sequence"/>
</dbReference>
<proteinExistence type="predicted"/>
<dbReference type="EMBL" id="CP057976">
    <property type="protein sequence ID" value="QMP48144.1"/>
    <property type="molecule type" value="Genomic_DNA"/>
</dbReference>
<evidence type="ECO:0000313" key="2">
    <source>
        <dbReference type="EMBL" id="CAK1261586.1"/>
    </source>
</evidence>
<dbReference type="Proteomes" id="UP000288459">
    <property type="component" value="Unassembled WGS sequence"/>
</dbReference>
<dbReference type="RefSeq" id="WP_000874156.1">
    <property type="nucleotide sequence ID" value="NZ_AP018798.1"/>
</dbReference>
<evidence type="ECO:0000313" key="15">
    <source>
        <dbReference type="EMBL" id="RXB20243.1"/>
    </source>
</evidence>
<dbReference type="Proteomes" id="UP001295876">
    <property type="component" value="Plasmid pF801-2"/>
</dbReference>
<organism evidence="9 18">
    <name type="scientific">Escherichia coli</name>
    <dbReference type="NCBI Taxonomy" id="562"/>
    <lineage>
        <taxon>Bacteria</taxon>
        <taxon>Pseudomonadati</taxon>
        <taxon>Pseudomonadota</taxon>
        <taxon>Gammaproteobacteria</taxon>
        <taxon>Enterobacterales</taxon>
        <taxon>Enterobacteriaceae</taxon>
        <taxon>Escherichia</taxon>
    </lineage>
</organism>
<reference evidence="7" key="11">
    <citation type="submission" date="2021-03" db="EMBL/GenBank/DDBJ databases">
        <authorList>
            <consortium name="NCBI Pathogen Detection Project"/>
        </authorList>
    </citation>
    <scope>NUCLEOTIDE SEQUENCE</scope>
    <source>
        <strain evidence="6">489-16</strain>
        <strain evidence="7">SJP41</strain>
        <strain evidence="8">ST-87-5</strain>
    </source>
</reference>
<dbReference type="EMBL" id="CAUZHL010000010">
    <property type="protein sequence ID" value="CAK1217919.1"/>
    <property type="molecule type" value="Genomic_DNA"/>
</dbReference>
<reference evidence="15 21" key="7">
    <citation type="submission" date="2019-01" db="EMBL/GenBank/DDBJ databases">
        <title>Genomic analysis of febrile catheter-associated UTI E. coli isolates.</title>
        <authorList>
            <person name="Potter R."/>
            <person name="Zou Z."/>
            <person name="Henderson J."/>
            <person name="Dantas G."/>
        </authorList>
    </citation>
    <scope>NUCLEOTIDE SEQUENCE [LARGE SCALE GENOMIC DNA]</scope>
    <source>
        <strain evidence="15 21">49_rectal</strain>
    </source>
</reference>
<evidence type="ECO:0000313" key="3">
    <source>
        <dbReference type="EMBL" id="EFB3618434.1"/>
    </source>
</evidence>
<dbReference type="Proteomes" id="UP000871786">
    <property type="component" value="Unassembled WGS sequence"/>
</dbReference>
<evidence type="ECO:0000313" key="14">
    <source>
        <dbReference type="EMBL" id="RVE17020.1"/>
    </source>
</evidence>
<dbReference type="EMBL" id="AATJYL010000039">
    <property type="protein sequence ID" value="EFM1447460.1"/>
    <property type="molecule type" value="Genomic_DNA"/>
</dbReference>
<geneLocation type="plasmid" evidence="16">
    <name>RCS54_p</name>
</geneLocation>
<reference evidence="10" key="12">
    <citation type="submission" date="2022-08" db="EMBL/GenBank/DDBJ databases">
        <title>Genome sequencing of human pathogens.</title>
        <authorList>
            <person name="Cao X."/>
        </authorList>
    </citation>
    <scope>NUCLEOTIDE SEQUENCE</scope>
    <source>
        <strain evidence="10">EC16126</strain>
    </source>
</reference>
<evidence type="ECO:0000313" key="24">
    <source>
        <dbReference type="Proteomes" id="UP000514715"/>
    </source>
</evidence>
<evidence type="ECO:0000313" key="21">
    <source>
        <dbReference type="Proteomes" id="UP000290652"/>
    </source>
</evidence>
<reference evidence="1" key="14">
    <citation type="submission" date="2023-10" db="EMBL/GenBank/DDBJ databases">
        <authorList>
            <person name="Leclercq S."/>
        </authorList>
    </citation>
    <scope>NUCLEOTIDE SEQUENCE</scope>
    <source>
        <strain evidence="2">F801</strain>
        <strain evidence="1">F848</strain>
        <plasmid evidence="2">pF801-2</plasmid>
    </source>
</reference>
<evidence type="ECO:0000313" key="11">
    <source>
        <dbReference type="EMBL" id="MDO2576466.1"/>
    </source>
</evidence>
<dbReference type="EMBL" id="JANWOR010000498">
    <property type="protein sequence ID" value="MDA4179076.1"/>
    <property type="molecule type" value="Genomic_DNA"/>
</dbReference>
<evidence type="ECO:0000313" key="8">
    <source>
        <dbReference type="EMBL" id="HBA4249081.1"/>
    </source>
</evidence>
<evidence type="ECO:0000313" key="25">
    <source>
        <dbReference type="Proteomes" id="UP000519182"/>
    </source>
</evidence>
<dbReference type="Proteomes" id="UP000324120">
    <property type="component" value="Unassembled WGS sequence"/>
</dbReference>
<dbReference type="Proteomes" id="UP000290652">
    <property type="component" value="Unassembled WGS sequence"/>
</dbReference>
<keyword evidence="2" id="KW-0614">Plasmid</keyword>
<dbReference type="EMBL" id="NPIM01000004">
    <property type="protein sequence ID" value="RVE17020.1"/>
    <property type="molecule type" value="Genomic_DNA"/>
</dbReference>
<dbReference type="EMBL" id="DADPIR010000075">
    <property type="protein sequence ID" value="HAZ7494767.1"/>
    <property type="molecule type" value="Genomic_DNA"/>
</dbReference>
<dbReference type="EMBL" id="AASFMQ010000069">
    <property type="protein sequence ID" value="EFB3618434.1"/>
    <property type="molecule type" value="Genomic_DNA"/>
</dbReference>
<evidence type="ECO:0000313" key="18">
    <source>
        <dbReference type="Proteomes" id="UP000050556"/>
    </source>
</evidence>
<evidence type="ECO:0000313" key="20">
    <source>
        <dbReference type="Proteomes" id="UP000288459"/>
    </source>
</evidence>
<reference evidence="9 18" key="1">
    <citation type="journal article" date="2015" name="Front. Microbiol.">
        <title>Genetic determinants of heat resistance in Escherichia coli.</title>
        <authorList>
            <person name="Mercer R.G."/>
            <person name="Zheng J."/>
            <person name="Garcia-Hernandez R."/>
            <person name="Ruan L."/>
            <person name="Ganzle M.G."/>
            <person name="McMullen L.M."/>
        </authorList>
    </citation>
    <scope>NUCLEOTIDE SEQUENCE [LARGE SCALE GENOMIC DNA]</scope>
    <source>
        <strain evidence="9 18">AW1.3</strain>
    </source>
</reference>
<dbReference type="EMBL" id="SCIU01000106">
    <property type="protein sequence ID" value="RXB20243.1"/>
    <property type="molecule type" value="Genomic_DNA"/>
</dbReference>
<dbReference type="Proteomes" id="UP001211064">
    <property type="component" value="Unassembled WGS sequence"/>
</dbReference>
<dbReference type="EMBL" id="LDYI01000019">
    <property type="protein sequence ID" value="KPO19477.1"/>
    <property type="molecule type" value="Genomic_DNA"/>
</dbReference>
<evidence type="ECO:0000313" key="9">
    <source>
        <dbReference type="EMBL" id="KPO19477.1"/>
    </source>
</evidence>
<dbReference type="EMBL" id="DABUHV010000022">
    <property type="protein sequence ID" value="HAN4355172.1"/>
    <property type="molecule type" value="Genomic_DNA"/>
</dbReference>
<evidence type="ECO:0000313" key="12">
    <source>
        <dbReference type="EMBL" id="MGE17118.1"/>
    </source>
</evidence>
<reference evidence="11" key="13">
    <citation type="submission" date="2023-07" db="EMBL/GenBank/DDBJ databases">
        <title>High risk of intestinal colonization with ESBL-producing Escherichia coli among soldiers of military contingents in specific geographic regions.</title>
        <authorList>
            <person name="Literacka E."/>
        </authorList>
    </citation>
    <scope>NUCLEOTIDE SEQUENCE</scope>
    <source>
        <strain evidence="11">66</strain>
    </source>
</reference>
<reference evidence="17 23" key="8">
    <citation type="submission" date="2019-06" db="EMBL/GenBank/DDBJ databases">
        <title>The presence and diversity of blaCTX-M among Escherichia coli from urban wastewater and feedlot cattle, in Alberta, Canada.</title>
        <authorList>
            <person name="Cormier A.C."/>
            <person name="Chalmer G."/>
            <person name="Cook S.R."/>
            <person name="Zaheer R."/>
            <person name="Hannon S.J."/>
            <person name="Booker C.W."/>
            <person name="Read R."/>
            <person name="Gow S.P."/>
            <person name="Mcallister T.A."/>
            <person name="Boerlin P."/>
        </authorList>
    </citation>
    <scope>NUCLEOTIDE SEQUENCE [LARGE SCALE GENOMIC DNA]</scope>
    <source>
        <strain evidence="17 23">347</strain>
    </source>
</reference>
<accession>A0A024L017</accession>
<dbReference type="Proteomes" id="UP000300926">
    <property type="component" value="Unassembled WGS sequence"/>
</dbReference>
<evidence type="ECO:0000313" key="4">
    <source>
        <dbReference type="EMBL" id="EFM1447460.1"/>
    </source>
</evidence>
<evidence type="ECO:0000313" key="23">
    <source>
        <dbReference type="Proteomes" id="UP000324120"/>
    </source>
</evidence>
<dbReference type="Proteomes" id="UP000272336">
    <property type="component" value="Unassembled WGS sequence"/>
</dbReference>
<reference evidence="16" key="4">
    <citation type="submission" date="2018-02" db="EMBL/GenBank/DDBJ databases">
        <authorList>
            <person name="Cohen D.B."/>
            <person name="Kent A.D."/>
        </authorList>
    </citation>
    <scope>NUCLEOTIDE SEQUENCE</scope>
    <source>
        <strain evidence="16">511</strain>
        <plasmid evidence="16">RCS54_p</plasmid>
    </source>
</reference>
<geneLocation type="plasmid" evidence="24">
    <name>prhb07-c04_2</name>
</geneLocation>
<reference evidence="13 24" key="10">
    <citation type="submission" date="2020-06" db="EMBL/GenBank/DDBJ databases">
        <title>REHAB project genomes.</title>
        <authorList>
            <person name="Shaw L.P."/>
        </authorList>
    </citation>
    <scope>NUCLEOTIDE SEQUENCE [LARGE SCALE GENOMIC DNA]</scope>
    <source>
        <strain evidence="13 24">RHB07-C04</strain>
        <plasmid evidence="24">prhb07-c04_2</plasmid>
        <plasmid evidence="13">pRHB07-C04_2</plasmid>
    </source>
</reference>
<dbReference type="EMBL" id="VHKY01000023">
    <property type="protein sequence ID" value="TZE44604.1"/>
    <property type="molecule type" value="Genomic_DNA"/>
</dbReference>
<evidence type="ECO:0000313" key="22">
    <source>
        <dbReference type="Proteomes" id="UP000300926"/>
    </source>
</evidence>
<reference evidence="14 20" key="2">
    <citation type="submission" date="2017-08" db="EMBL/GenBank/DDBJ databases">
        <title>Sequencing of Escherichia coli CCPM 6219.</title>
        <authorList>
            <person name="Liu S.-L."/>
            <person name="Zhou Y.-J."/>
            <person name="Zhao M.-F."/>
        </authorList>
    </citation>
    <scope>NUCLEOTIDE SEQUENCE [LARGE SCALE GENOMIC DNA]</scope>
    <source>
        <strain evidence="14 20">CCPM 6219</strain>
    </source>
</reference>
<dbReference type="Proteomes" id="UP001190091">
    <property type="component" value="Unassembled WGS sequence"/>
</dbReference>